<gene>
    <name evidence="2" type="ORF">NDU88_003548</name>
</gene>
<name>A0AAV7V231_PLEWA</name>
<sequence length="140" mass="14778">MRSAPLAATAERLPGGTDPQAPDVQTSLARPASPGLTRNPFDTADLPARFGCSETGDGRAEELCLHQAPGSSSNAQQRLARSQHAWLLGHDPEPEAVALEAAAPESSSVESLSPSACPSTPFTQCYGGRILHLHRMLQLR</sequence>
<protein>
    <submittedName>
        <fullName evidence="2">Uncharacterized protein</fullName>
    </submittedName>
</protein>
<evidence type="ECO:0000313" key="3">
    <source>
        <dbReference type="Proteomes" id="UP001066276"/>
    </source>
</evidence>
<evidence type="ECO:0000313" key="2">
    <source>
        <dbReference type="EMBL" id="KAJ1194259.1"/>
    </source>
</evidence>
<feature type="region of interest" description="Disordered" evidence="1">
    <location>
        <begin position="1"/>
        <end position="44"/>
    </location>
</feature>
<dbReference type="EMBL" id="JANPWB010000004">
    <property type="protein sequence ID" value="KAJ1194259.1"/>
    <property type="molecule type" value="Genomic_DNA"/>
</dbReference>
<dbReference type="AlphaFoldDB" id="A0AAV7V231"/>
<comment type="caution">
    <text evidence="2">The sequence shown here is derived from an EMBL/GenBank/DDBJ whole genome shotgun (WGS) entry which is preliminary data.</text>
</comment>
<accession>A0AAV7V231</accession>
<evidence type="ECO:0000256" key="1">
    <source>
        <dbReference type="SAM" id="MobiDB-lite"/>
    </source>
</evidence>
<proteinExistence type="predicted"/>
<organism evidence="2 3">
    <name type="scientific">Pleurodeles waltl</name>
    <name type="common">Iberian ribbed newt</name>
    <dbReference type="NCBI Taxonomy" id="8319"/>
    <lineage>
        <taxon>Eukaryota</taxon>
        <taxon>Metazoa</taxon>
        <taxon>Chordata</taxon>
        <taxon>Craniata</taxon>
        <taxon>Vertebrata</taxon>
        <taxon>Euteleostomi</taxon>
        <taxon>Amphibia</taxon>
        <taxon>Batrachia</taxon>
        <taxon>Caudata</taxon>
        <taxon>Salamandroidea</taxon>
        <taxon>Salamandridae</taxon>
        <taxon>Pleurodelinae</taxon>
        <taxon>Pleurodeles</taxon>
    </lineage>
</organism>
<reference evidence="2" key="1">
    <citation type="journal article" date="2022" name="bioRxiv">
        <title>Sequencing and chromosome-scale assembly of the giantPleurodeles waltlgenome.</title>
        <authorList>
            <person name="Brown T."/>
            <person name="Elewa A."/>
            <person name="Iarovenko S."/>
            <person name="Subramanian E."/>
            <person name="Araus A.J."/>
            <person name="Petzold A."/>
            <person name="Susuki M."/>
            <person name="Suzuki K.-i.T."/>
            <person name="Hayashi T."/>
            <person name="Toyoda A."/>
            <person name="Oliveira C."/>
            <person name="Osipova E."/>
            <person name="Leigh N.D."/>
            <person name="Simon A."/>
            <person name="Yun M.H."/>
        </authorList>
    </citation>
    <scope>NUCLEOTIDE SEQUENCE</scope>
    <source>
        <strain evidence="2">20211129_DDA</strain>
        <tissue evidence="2">Liver</tissue>
    </source>
</reference>
<keyword evidence="3" id="KW-1185">Reference proteome</keyword>
<dbReference type="Proteomes" id="UP001066276">
    <property type="component" value="Chromosome 2_2"/>
</dbReference>